<organism evidence="3 4">
    <name type="scientific">Lachnospira eligens</name>
    <dbReference type="NCBI Taxonomy" id="39485"/>
    <lineage>
        <taxon>Bacteria</taxon>
        <taxon>Bacillati</taxon>
        <taxon>Bacillota</taxon>
        <taxon>Clostridia</taxon>
        <taxon>Lachnospirales</taxon>
        <taxon>Lachnospiraceae</taxon>
        <taxon>Lachnospira</taxon>
    </lineage>
</organism>
<dbReference type="GeneID" id="41355405"/>
<dbReference type="AlphaFoldDB" id="A0A174YVP9"/>
<keyword evidence="3" id="KW-0418">Kinase</keyword>
<keyword evidence="1" id="KW-1133">Transmembrane helix</keyword>
<dbReference type="OrthoDB" id="9816523at2"/>
<evidence type="ECO:0000313" key="3">
    <source>
        <dbReference type="EMBL" id="CUQ79224.1"/>
    </source>
</evidence>
<dbReference type="CDD" id="cd16935">
    <property type="entry name" value="HATPase_AgrC-ComD-like"/>
    <property type="match status" value="1"/>
</dbReference>
<feature type="transmembrane region" description="Helical" evidence="1">
    <location>
        <begin position="83"/>
        <end position="103"/>
    </location>
</feature>
<sequence>MRMFDIVLTVIIELARIFITLEYFRIFLDCESRFKEMLAGLLAFLLTTGCFLIISNNYINTLSTIAGIIIISLVYEGKIRSKLLLSILCYSIMVALDFIVYMVTAVNIVTEQYQVVAAFVSVLFFYIVIMMLRLGFRKKLKSEFMGQWYILFIVSIMSVCTLFAVYKESGLSSYGILFMSTSVLILNLMLYVFYSNMLDRYIFMQENENLKQQMHYYDAQMKTNIENDKKIRAIRHDMKHHIREINSLAEAGKLYELKKYSDELMGDINGSETVFNTGNITLDGIFNYYNGKFKDKCIETDINVVVPENMGISAMDINIIMGNLLDNAYENAIKVKDSYIKVNVKYNGNMLYIYVSNTFDGKVEEENGNIVSLKGKEHGYGLENINRIAEKYGGNIKIEHSDKRFVVSVIMYIIN</sequence>
<dbReference type="RefSeq" id="WP_012738907.1">
    <property type="nucleotide sequence ID" value="NZ_CP085938.1"/>
</dbReference>
<proteinExistence type="predicted"/>
<dbReference type="SUPFAM" id="SSF55874">
    <property type="entry name" value="ATPase domain of HSP90 chaperone/DNA topoisomerase II/histidine kinase"/>
    <property type="match status" value="1"/>
</dbReference>
<dbReference type="InterPro" id="IPR032834">
    <property type="entry name" value="NatK-like_C"/>
</dbReference>
<evidence type="ECO:0000259" key="2">
    <source>
        <dbReference type="Pfam" id="PF14501"/>
    </source>
</evidence>
<dbReference type="Pfam" id="PF14501">
    <property type="entry name" value="HATPase_c_5"/>
    <property type="match status" value="1"/>
</dbReference>
<feature type="transmembrane region" description="Helical" evidence="1">
    <location>
        <begin position="115"/>
        <end position="136"/>
    </location>
</feature>
<dbReference type="Gene3D" id="3.30.565.10">
    <property type="entry name" value="Histidine kinase-like ATPase, C-terminal domain"/>
    <property type="match status" value="1"/>
</dbReference>
<evidence type="ECO:0000256" key="1">
    <source>
        <dbReference type="SAM" id="Phobius"/>
    </source>
</evidence>
<dbReference type="InterPro" id="IPR036890">
    <property type="entry name" value="HATPase_C_sf"/>
</dbReference>
<gene>
    <name evidence="3" type="ORF">ERS852490_02888</name>
</gene>
<feature type="domain" description="Sensor histidine kinase NatK-like C-terminal" evidence="2">
    <location>
        <begin position="314"/>
        <end position="410"/>
    </location>
</feature>
<reference evidence="3 4" key="1">
    <citation type="submission" date="2015-09" db="EMBL/GenBank/DDBJ databases">
        <authorList>
            <consortium name="Pathogen Informatics"/>
        </authorList>
    </citation>
    <scope>NUCLEOTIDE SEQUENCE [LARGE SCALE GENOMIC DNA]</scope>
    <source>
        <strain evidence="3 4">2789STDY5834875</strain>
    </source>
</reference>
<dbReference type="GO" id="GO:0042802">
    <property type="term" value="F:identical protein binding"/>
    <property type="evidence" value="ECO:0007669"/>
    <property type="project" value="TreeGrafter"/>
</dbReference>
<keyword evidence="1" id="KW-0812">Transmembrane</keyword>
<feature type="transmembrane region" description="Helical" evidence="1">
    <location>
        <begin position="172"/>
        <end position="194"/>
    </location>
</feature>
<feature type="transmembrane region" description="Helical" evidence="1">
    <location>
        <begin position="36"/>
        <end position="54"/>
    </location>
</feature>
<keyword evidence="3" id="KW-0808">Transferase</keyword>
<dbReference type="OMA" id="NIMFLCF"/>
<keyword evidence="1" id="KW-0472">Membrane</keyword>
<dbReference type="PANTHER" id="PTHR40448">
    <property type="entry name" value="TWO-COMPONENT SENSOR HISTIDINE KINASE"/>
    <property type="match status" value="1"/>
</dbReference>
<accession>A0A174YVP9</accession>
<dbReference type="GO" id="GO:0016301">
    <property type="term" value="F:kinase activity"/>
    <property type="evidence" value="ECO:0007669"/>
    <property type="project" value="UniProtKB-KW"/>
</dbReference>
<dbReference type="PANTHER" id="PTHR40448:SF1">
    <property type="entry name" value="TWO-COMPONENT SENSOR HISTIDINE KINASE"/>
    <property type="match status" value="1"/>
</dbReference>
<feature type="transmembrane region" description="Helical" evidence="1">
    <location>
        <begin position="148"/>
        <end position="166"/>
    </location>
</feature>
<name>A0A174YVP9_9FIRM</name>
<dbReference type="Proteomes" id="UP000095621">
    <property type="component" value="Unassembled WGS sequence"/>
</dbReference>
<protein>
    <submittedName>
        <fullName evidence="3">Sensory histidine kinase DcuS</fullName>
    </submittedName>
</protein>
<feature type="transmembrane region" description="Helical" evidence="1">
    <location>
        <begin position="6"/>
        <end position="24"/>
    </location>
</feature>
<evidence type="ECO:0000313" key="4">
    <source>
        <dbReference type="Proteomes" id="UP000095621"/>
    </source>
</evidence>
<dbReference type="EMBL" id="CZBU01000008">
    <property type="protein sequence ID" value="CUQ79224.1"/>
    <property type="molecule type" value="Genomic_DNA"/>
</dbReference>